<evidence type="ECO:0000259" key="1">
    <source>
        <dbReference type="Pfam" id="PF01551"/>
    </source>
</evidence>
<dbReference type="Pfam" id="PF01551">
    <property type="entry name" value="Peptidase_M23"/>
    <property type="match status" value="1"/>
</dbReference>
<keyword evidence="2" id="KW-0378">Hydrolase</keyword>
<evidence type="ECO:0000313" key="2">
    <source>
        <dbReference type="EMBL" id="XBV84648.1"/>
    </source>
</evidence>
<feature type="domain" description="M23ase beta-sheet core" evidence="1">
    <location>
        <begin position="80"/>
        <end position="170"/>
    </location>
</feature>
<dbReference type="CDD" id="cd12797">
    <property type="entry name" value="M23_peptidase"/>
    <property type="match status" value="1"/>
</dbReference>
<accession>A0AAU7U836</accession>
<protein>
    <submittedName>
        <fullName evidence="2">M23 family metallopeptidase</fullName>
        <ecNumber evidence="2">3.4.-.-</ecNumber>
    </submittedName>
</protein>
<dbReference type="PANTHER" id="PTHR21666:SF268">
    <property type="entry name" value="PEPTIDASE M23 DOMAIN-CONTAINING PROTEIN"/>
    <property type="match status" value="1"/>
</dbReference>
<dbReference type="Gene3D" id="2.70.70.10">
    <property type="entry name" value="Glucose Permease (Domain IIA)"/>
    <property type="match status" value="1"/>
</dbReference>
<dbReference type="EMBL" id="CP158299">
    <property type="protein sequence ID" value="XBV84648.1"/>
    <property type="molecule type" value="Genomic_DNA"/>
</dbReference>
<dbReference type="RefSeq" id="WP_350242685.1">
    <property type="nucleotide sequence ID" value="NZ_CP158299.1"/>
</dbReference>
<dbReference type="SUPFAM" id="SSF51261">
    <property type="entry name" value="Duplicated hybrid motif"/>
    <property type="match status" value="1"/>
</dbReference>
<dbReference type="InterPro" id="IPR011055">
    <property type="entry name" value="Dup_hybrid_motif"/>
</dbReference>
<dbReference type="GO" id="GO:0004222">
    <property type="term" value="F:metalloendopeptidase activity"/>
    <property type="evidence" value="ECO:0007669"/>
    <property type="project" value="TreeGrafter"/>
</dbReference>
<dbReference type="PANTHER" id="PTHR21666">
    <property type="entry name" value="PEPTIDASE-RELATED"/>
    <property type="match status" value="1"/>
</dbReference>
<proteinExistence type="predicted"/>
<organism evidence="2">
    <name type="scientific">Deinococcus sonorensis KR-87</name>
    <dbReference type="NCBI Taxonomy" id="694439"/>
    <lineage>
        <taxon>Bacteria</taxon>
        <taxon>Thermotogati</taxon>
        <taxon>Deinococcota</taxon>
        <taxon>Deinococci</taxon>
        <taxon>Deinococcales</taxon>
        <taxon>Deinococcaceae</taxon>
        <taxon>Deinococcus</taxon>
    </lineage>
</organism>
<dbReference type="AlphaFoldDB" id="A0AAU7U836"/>
<dbReference type="InterPro" id="IPR016047">
    <property type="entry name" value="M23ase_b-sheet_dom"/>
</dbReference>
<gene>
    <name evidence="2" type="ORF">ABOD76_14495</name>
</gene>
<dbReference type="EC" id="3.4.-.-" evidence="2"/>
<dbReference type="KEGG" id="dsc:ABOD76_14495"/>
<name>A0AAU7U836_9DEIO</name>
<sequence length="195" mass="21077">MTAPLVLALLLSTAAPLCQPEPKESPAREAVWDAQIARLPALARSLPAAPDTRLLMPVDGVRVSQVANTWNADRSGGLAHAGQDIFARRGTPVRSATDGLVWMIGSSERGGKWVYVLGAGGRRYYYAHLDTVAKLREGQRVTTQTVLGTVGNTGDAETTPSHLHFGVFERYRPDGPCRFPALNPLPLLRDRPDEG</sequence>
<dbReference type="InterPro" id="IPR050570">
    <property type="entry name" value="Cell_wall_metabolism_enzyme"/>
</dbReference>
<reference evidence="2" key="1">
    <citation type="submission" date="2024-06" db="EMBL/GenBank/DDBJ databases">
        <title>Draft Genome Sequence of Deinococcus sonorensis Type Strain KR-87, a Biofilm Producing Representative of the Genus Deinococcus.</title>
        <authorList>
            <person name="Boren L.S."/>
            <person name="Grosso R.A."/>
            <person name="Hugenberg-Cox A.N."/>
            <person name="Hill J.T.E."/>
            <person name="Albert C.M."/>
            <person name="Tuohy J.M."/>
        </authorList>
    </citation>
    <scope>NUCLEOTIDE SEQUENCE</scope>
    <source>
        <strain evidence="2">KR-87</strain>
    </source>
</reference>